<keyword evidence="2" id="KW-0472">Membrane</keyword>
<dbReference type="AlphaFoldDB" id="A0A2T2P536"/>
<dbReference type="SUPFAM" id="SSF53254">
    <property type="entry name" value="Phosphoglycerate mutase-like"/>
    <property type="match status" value="1"/>
</dbReference>
<dbReference type="InterPro" id="IPR029033">
    <property type="entry name" value="His_PPase_superfam"/>
</dbReference>
<keyword evidence="2" id="KW-1133">Transmembrane helix</keyword>
<evidence type="ECO:0000256" key="3">
    <source>
        <dbReference type="SAM" id="SignalP"/>
    </source>
</evidence>
<comment type="similarity">
    <text evidence="1">Belongs to the histidine acid phosphatase family.</text>
</comment>
<dbReference type="InterPro" id="IPR050645">
    <property type="entry name" value="Histidine_acid_phosphatase"/>
</dbReference>
<name>A0A2T2P536_CORCC</name>
<dbReference type="STRING" id="1448308.A0A2T2P536"/>
<keyword evidence="2" id="KW-0812">Transmembrane</keyword>
<feature type="non-terminal residue" evidence="4">
    <location>
        <position position="555"/>
    </location>
</feature>
<sequence length="555" mass="59451">MRALSLAVLAAAMAGLVGAADDNEAVNIHGVVAFIRTGERTPIMSQDPSILTALGAQQMYDLGQNFRTRYIQEQNSTRGLGVQQLRGMSTDMLRNEQIAIRSLDEPYLVASAQSFMQGLYPPYTITSSGGGALGDESGILANGSAIDFPLGGYQYPDIRALSSLDPQSIYLGGADDCPAAQRQAAMYQATPEFLEARREYNSLYESLDLDWFQGDIGESQLDYMYAFEIYDYLSYAYTHNSDAHDRLTNDSSYAGVYDRLRTLADQDAWYTWGNASTSSSDQAMPGKTLAASILGQFRKIALNAGNTTNGLSAPLTLLFGEHEPFLSLASLMLLDSFNTNFRAAPPFASAMVFELFSTGNTDDGAFPQREEDLWVRFSFQNGTEFEGALIAHPMFNNGPSRTNMRWTEFQELVGQVMVSAYGDWCRQCDSPALFCWGVSSSSSSSSNGNGGSSVSPTVAGVIGAVISLAVAGLVFAAAMLLGGVRVHRVRGSKKAELGGFKGSAKLASDADVSVPKGGAAAGIVSFGAAAGGNDGGRKMGHERVGSWELRQKEFG</sequence>
<evidence type="ECO:0000256" key="2">
    <source>
        <dbReference type="SAM" id="Phobius"/>
    </source>
</evidence>
<proteinExistence type="inferred from homology"/>
<dbReference type="EMBL" id="KZ678129">
    <property type="protein sequence ID" value="PSN72749.1"/>
    <property type="molecule type" value="Genomic_DNA"/>
</dbReference>
<accession>A0A2T2P536</accession>
<gene>
    <name evidence="4" type="ORF">BS50DRAFT_513585</name>
</gene>
<reference evidence="4 5" key="1">
    <citation type="journal article" date="2018" name="Front. Microbiol.">
        <title>Genome-Wide Analysis of Corynespora cassiicola Leaf Fall Disease Putative Effectors.</title>
        <authorList>
            <person name="Lopez D."/>
            <person name="Ribeiro S."/>
            <person name="Label P."/>
            <person name="Fumanal B."/>
            <person name="Venisse J.S."/>
            <person name="Kohler A."/>
            <person name="de Oliveira R.R."/>
            <person name="Labutti K."/>
            <person name="Lipzen A."/>
            <person name="Lail K."/>
            <person name="Bauer D."/>
            <person name="Ohm R.A."/>
            <person name="Barry K.W."/>
            <person name="Spatafora J."/>
            <person name="Grigoriev I.V."/>
            <person name="Martin F.M."/>
            <person name="Pujade-Renaud V."/>
        </authorList>
    </citation>
    <scope>NUCLEOTIDE SEQUENCE [LARGE SCALE GENOMIC DNA]</scope>
    <source>
        <strain evidence="4 5">Philippines</strain>
    </source>
</reference>
<keyword evidence="5" id="KW-1185">Reference proteome</keyword>
<feature type="chain" id="PRO_5015445612" evidence="3">
    <location>
        <begin position="20"/>
        <end position="555"/>
    </location>
</feature>
<evidence type="ECO:0000313" key="5">
    <source>
        <dbReference type="Proteomes" id="UP000240883"/>
    </source>
</evidence>
<evidence type="ECO:0000313" key="4">
    <source>
        <dbReference type="EMBL" id="PSN72749.1"/>
    </source>
</evidence>
<dbReference type="Proteomes" id="UP000240883">
    <property type="component" value="Unassembled WGS sequence"/>
</dbReference>
<dbReference type="OrthoDB" id="258392at2759"/>
<dbReference type="PANTHER" id="PTHR11567">
    <property type="entry name" value="ACID PHOSPHATASE-RELATED"/>
    <property type="match status" value="1"/>
</dbReference>
<dbReference type="Pfam" id="PF00328">
    <property type="entry name" value="His_Phos_2"/>
    <property type="match status" value="1"/>
</dbReference>
<dbReference type="GO" id="GO:0016791">
    <property type="term" value="F:phosphatase activity"/>
    <property type="evidence" value="ECO:0007669"/>
    <property type="project" value="TreeGrafter"/>
</dbReference>
<dbReference type="InterPro" id="IPR000560">
    <property type="entry name" value="His_Pase_clade-2"/>
</dbReference>
<organism evidence="4 5">
    <name type="scientific">Corynespora cassiicola Philippines</name>
    <dbReference type="NCBI Taxonomy" id="1448308"/>
    <lineage>
        <taxon>Eukaryota</taxon>
        <taxon>Fungi</taxon>
        <taxon>Dikarya</taxon>
        <taxon>Ascomycota</taxon>
        <taxon>Pezizomycotina</taxon>
        <taxon>Dothideomycetes</taxon>
        <taxon>Pleosporomycetidae</taxon>
        <taxon>Pleosporales</taxon>
        <taxon>Corynesporascaceae</taxon>
        <taxon>Corynespora</taxon>
    </lineage>
</organism>
<feature type="signal peptide" evidence="3">
    <location>
        <begin position="1"/>
        <end position="19"/>
    </location>
</feature>
<keyword evidence="3" id="KW-0732">Signal</keyword>
<dbReference type="Gene3D" id="3.40.50.1240">
    <property type="entry name" value="Phosphoglycerate mutase-like"/>
    <property type="match status" value="1"/>
</dbReference>
<evidence type="ECO:0000256" key="1">
    <source>
        <dbReference type="ARBA" id="ARBA00005375"/>
    </source>
</evidence>
<dbReference type="CDD" id="cd07061">
    <property type="entry name" value="HP_HAP_like"/>
    <property type="match status" value="1"/>
</dbReference>
<protein>
    <submittedName>
        <fullName evidence="4">Phosphoglycerate mutase-like protein</fullName>
    </submittedName>
</protein>
<feature type="transmembrane region" description="Helical" evidence="2">
    <location>
        <begin position="461"/>
        <end position="484"/>
    </location>
</feature>
<dbReference type="PANTHER" id="PTHR11567:SF127">
    <property type="entry name" value="HISTIDINE ACID PHOSPHATASE"/>
    <property type="match status" value="1"/>
</dbReference>